<keyword evidence="2 6" id="KW-0067">ATP-binding</keyword>
<comment type="catalytic activity">
    <reaction evidence="6">
        <text>(6S)-NADHX + ADP = AMP + phosphate + NADH + H(+)</text>
        <dbReference type="Rhea" id="RHEA:32223"/>
        <dbReference type="ChEBI" id="CHEBI:15378"/>
        <dbReference type="ChEBI" id="CHEBI:43474"/>
        <dbReference type="ChEBI" id="CHEBI:57945"/>
        <dbReference type="ChEBI" id="CHEBI:64074"/>
        <dbReference type="ChEBI" id="CHEBI:456215"/>
        <dbReference type="ChEBI" id="CHEBI:456216"/>
        <dbReference type="EC" id="4.2.1.136"/>
    </reaction>
</comment>
<keyword evidence="3 6" id="KW-0521">NADP</keyword>
<protein>
    <recommendedName>
        <fullName evidence="6">ADP-dependent (S)-NAD(P)H-hydrate dehydratase</fullName>
        <ecNumber evidence="6">4.2.1.136</ecNumber>
    </recommendedName>
    <alternativeName>
        <fullName evidence="6">ADP-dependent NAD(P)HX dehydratase</fullName>
    </alternativeName>
</protein>
<dbReference type="PANTHER" id="PTHR12592">
    <property type="entry name" value="ATP-DEPENDENT (S)-NAD(P)H-HYDRATE DEHYDRATASE FAMILY MEMBER"/>
    <property type="match status" value="1"/>
</dbReference>
<dbReference type="GO" id="GO:0110051">
    <property type="term" value="P:metabolite repair"/>
    <property type="evidence" value="ECO:0007669"/>
    <property type="project" value="TreeGrafter"/>
</dbReference>
<evidence type="ECO:0000313" key="8">
    <source>
        <dbReference type="EMBL" id="ADE38373.1"/>
    </source>
</evidence>
<proteinExistence type="inferred from homology"/>
<dbReference type="GO" id="GO:0005524">
    <property type="term" value="F:ATP binding"/>
    <property type="evidence" value="ECO:0007669"/>
    <property type="project" value="UniProtKB-KW"/>
</dbReference>
<dbReference type="AlphaFoldDB" id="D5BP91"/>
<dbReference type="GO" id="GO:0046496">
    <property type="term" value="P:nicotinamide nucleotide metabolic process"/>
    <property type="evidence" value="ECO:0007669"/>
    <property type="project" value="UniProtKB-UniRule"/>
</dbReference>
<evidence type="ECO:0000256" key="1">
    <source>
        <dbReference type="ARBA" id="ARBA00022741"/>
    </source>
</evidence>
<sequence length="274" mass="29195">MVMVWQTNKVELWLDDLPVPSPFGNKYDRGHAVIIGAPELTGATRLAASSCARVGAGLVTVVAQEANTIYRSSLPPEIMVRDNNYTALTTPAVILAGCGGVAPQIFQTLRTRFTDCLWVLDADAIIKTLSQGKRPEKMVITPHQGEFDRSFPKTSGSRVEQAHKVAKFYNSMVILKGPRTVIASPDGRIVVNVHASPYLASAGTGDVLAGVVAGLIAQAMPPFEACCAAVWIHGDAARRFGPGMVAGDIPNLVPSILGDILKLRHETTADTVPT</sequence>
<dbReference type="Proteomes" id="UP000007460">
    <property type="component" value="Chromosome"/>
</dbReference>
<dbReference type="HOGENOM" id="CLU_024853_2_3_5"/>
<dbReference type="NCBIfam" id="TIGR00196">
    <property type="entry name" value="yjeF_cterm"/>
    <property type="match status" value="1"/>
</dbReference>
<keyword evidence="1 6" id="KW-0547">Nucleotide-binding</keyword>
<evidence type="ECO:0000256" key="6">
    <source>
        <dbReference type="HAMAP-Rule" id="MF_01965"/>
    </source>
</evidence>
<dbReference type="OrthoDB" id="9806925at2"/>
<dbReference type="PROSITE" id="PS51383">
    <property type="entry name" value="YJEF_C_3"/>
    <property type="match status" value="1"/>
</dbReference>
<dbReference type="HAMAP" id="MF_01965">
    <property type="entry name" value="NADHX_dehydratase"/>
    <property type="match status" value="1"/>
</dbReference>
<dbReference type="PANTHER" id="PTHR12592:SF0">
    <property type="entry name" value="ATP-DEPENDENT (S)-NAD(P)H-HYDRATE DEHYDRATASE"/>
    <property type="match status" value="1"/>
</dbReference>
<dbReference type="KEGG" id="apb:SAR116_0130"/>
<evidence type="ECO:0000256" key="3">
    <source>
        <dbReference type="ARBA" id="ARBA00022857"/>
    </source>
</evidence>
<gene>
    <name evidence="6" type="primary">nnrD</name>
    <name evidence="8" type="ordered locus">SAR116_0130</name>
</gene>
<evidence type="ECO:0000256" key="5">
    <source>
        <dbReference type="ARBA" id="ARBA00023239"/>
    </source>
</evidence>
<feature type="binding site" evidence="6">
    <location>
        <position position="99"/>
    </location>
    <ligand>
        <name>(6S)-NADPHX</name>
        <dbReference type="ChEBI" id="CHEBI:64076"/>
    </ligand>
</feature>
<comment type="similarity">
    <text evidence="6">Belongs to the NnrD/CARKD family.</text>
</comment>
<dbReference type="eggNOG" id="COG0063">
    <property type="taxonomic scope" value="Bacteria"/>
</dbReference>
<feature type="binding site" evidence="6">
    <location>
        <position position="143"/>
    </location>
    <ligand>
        <name>(6S)-NADPHX</name>
        <dbReference type="ChEBI" id="CHEBI:64076"/>
    </ligand>
</feature>
<organism evidence="8 9">
    <name type="scientific">Puniceispirillum marinum (strain IMCC1322)</name>
    <dbReference type="NCBI Taxonomy" id="488538"/>
    <lineage>
        <taxon>Bacteria</taxon>
        <taxon>Pseudomonadati</taxon>
        <taxon>Pseudomonadota</taxon>
        <taxon>Alphaproteobacteria</taxon>
        <taxon>Candidatus Puniceispirillales</taxon>
        <taxon>Candidatus Puniceispirillaceae</taxon>
        <taxon>Candidatus Puniceispirillum</taxon>
    </lineage>
</organism>
<evidence type="ECO:0000256" key="2">
    <source>
        <dbReference type="ARBA" id="ARBA00022840"/>
    </source>
</evidence>
<dbReference type="PROSITE" id="PS01050">
    <property type="entry name" value="YJEF_C_2"/>
    <property type="match status" value="1"/>
</dbReference>
<dbReference type="InterPro" id="IPR017953">
    <property type="entry name" value="Carbohydrate_kinase_pred_CS"/>
</dbReference>
<keyword evidence="5 6" id="KW-0456">Lyase</keyword>
<evidence type="ECO:0000256" key="4">
    <source>
        <dbReference type="ARBA" id="ARBA00023027"/>
    </source>
</evidence>
<evidence type="ECO:0000259" key="7">
    <source>
        <dbReference type="PROSITE" id="PS51383"/>
    </source>
</evidence>
<feature type="binding site" evidence="6">
    <location>
        <begin position="176"/>
        <end position="180"/>
    </location>
    <ligand>
        <name>AMP</name>
        <dbReference type="ChEBI" id="CHEBI:456215"/>
    </ligand>
</feature>
<dbReference type="EMBL" id="CP001751">
    <property type="protein sequence ID" value="ADE38373.1"/>
    <property type="molecule type" value="Genomic_DNA"/>
</dbReference>
<feature type="binding site" evidence="6">
    <location>
        <position position="206"/>
    </location>
    <ligand>
        <name>(6S)-NADPHX</name>
        <dbReference type="ChEBI" id="CHEBI:64076"/>
    </ligand>
</feature>
<keyword evidence="4 6" id="KW-0520">NAD</keyword>
<dbReference type="Gene3D" id="3.40.1190.20">
    <property type="match status" value="1"/>
</dbReference>
<feature type="domain" description="YjeF C-terminal" evidence="7">
    <location>
        <begin position="9"/>
        <end position="260"/>
    </location>
</feature>
<comment type="cofactor">
    <cofactor evidence="6">
        <name>Mg(2+)</name>
        <dbReference type="ChEBI" id="CHEBI:18420"/>
    </cofactor>
</comment>
<comment type="catalytic activity">
    <reaction evidence="6">
        <text>(6S)-NADPHX + ADP = AMP + phosphate + NADPH + H(+)</text>
        <dbReference type="Rhea" id="RHEA:32235"/>
        <dbReference type="ChEBI" id="CHEBI:15378"/>
        <dbReference type="ChEBI" id="CHEBI:43474"/>
        <dbReference type="ChEBI" id="CHEBI:57783"/>
        <dbReference type="ChEBI" id="CHEBI:64076"/>
        <dbReference type="ChEBI" id="CHEBI:456215"/>
        <dbReference type="ChEBI" id="CHEBI:456216"/>
        <dbReference type="EC" id="4.2.1.136"/>
    </reaction>
</comment>
<keyword evidence="9" id="KW-1185">Reference proteome</keyword>
<dbReference type="STRING" id="488538.SAR116_0130"/>
<dbReference type="Pfam" id="PF01256">
    <property type="entry name" value="Carb_kinase"/>
    <property type="match status" value="1"/>
</dbReference>
<accession>D5BP91</accession>
<dbReference type="GO" id="GO:0052855">
    <property type="term" value="F:ADP-dependent NAD(P)H-hydrate dehydratase activity"/>
    <property type="evidence" value="ECO:0007669"/>
    <property type="project" value="UniProtKB-UniRule"/>
</dbReference>
<evidence type="ECO:0000313" key="9">
    <source>
        <dbReference type="Proteomes" id="UP000007460"/>
    </source>
</evidence>
<dbReference type="InterPro" id="IPR000631">
    <property type="entry name" value="CARKD"/>
</dbReference>
<comment type="function">
    <text evidence="6">Catalyzes the dehydration of the S-form of NAD(P)HX at the expense of ADP, which is converted to AMP. Together with NAD(P)HX epimerase, which catalyzes the epimerization of the S- and R-forms, the enzyme allows the repair of both epimers of NAD(P)HX, a damaged form of NAD(P)H that is a result of enzymatic or heat-dependent hydration.</text>
</comment>
<dbReference type="EC" id="4.2.1.136" evidence="6"/>
<feature type="binding site" evidence="6">
    <location>
        <position position="205"/>
    </location>
    <ligand>
        <name>AMP</name>
        <dbReference type="ChEBI" id="CHEBI:456215"/>
    </ligand>
</feature>
<reference evidence="8 9" key="1">
    <citation type="journal article" date="2010" name="J. Bacteriol.">
        <title>Complete genome sequence of "Candidatus Puniceispirillum marinum" IMCC1322, a representative of the SAR116 clade in the Alphaproteobacteria.</title>
        <authorList>
            <person name="Oh H.M."/>
            <person name="Kwon K.K."/>
            <person name="Kang I."/>
            <person name="Kang S.G."/>
            <person name="Lee J.H."/>
            <person name="Kim S.J."/>
            <person name="Cho J.C."/>
        </authorList>
    </citation>
    <scope>NUCLEOTIDE SEQUENCE [LARGE SCALE GENOMIC DNA]</scope>
    <source>
        <strain evidence="8 9">IMCC1322</strain>
    </source>
</reference>
<dbReference type="InterPro" id="IPR029056">
    <property type="entry name" value="Ribokinase-like"/>
</dbReference>
<dbReference type="CDD" id="cd01171">
    <property type="entry name" value="YXKO-related"/>
    <property type="match status" value="1"/>
</dbReference>
<feature type="binding site" evidence="6">
    <location>
        <position position="43"/>
    </location>
    <ligand>
        <name>(6S)-NADPHX</name>
        <dbReference type="ChEBI" id="CHEBI:64076"/>
    </ligand>
</feature>
<name>D5BP91_PUNMI</name>
<comment type="subunit">
    <text evidence="6">Homotetramer.</text>
</comment>
<dbReference type="GO" id="GO:0052856">
    <property type="term" value="F:NAD(P)HX epimerase activity"/>
    <property type="evidence" value="ECO:0007669"/>
    <property type="project" value="TreeGrafter"/>
</dbReference>
<dbReference type="SUPFAM" id="SSF53613">
    <property type="entry name" value="Ribokinase-like"/>
    <property type="match status" value="1"/>
</dbReference>